<proteinExistence type="predicted"/>
<dbReference type="PANTHER" id="PTHR45655">
    <property type="entry name" value="GUANYLATE CYCLASE SOLUBLE SUBUNIT BETA-2"/>
    <property type="match status" value="1"/>
</dbReference>
<comment type="caution">
    <text evidence="2">The sequence shown here is derived from an EMBL/GenBank/DDBJ whole genome shotgun (WGS) entry which is preliminary data.</text>
</comment>
<dbReference type="PANTHER" id="PTHR45655:SF13">
    <property type="entry name" value="SOLUBLE GUANYLATE CYCLASE GCY-32-RELATED"/>
    <property type="match status" value="1"/>
</dbReference>
<dbReference type="STRING" id="1685378.AVO44_08640"/>
<feature type="domain" description="Heme NO-binding" evidence="1">
    <location>
        <begin position="2"/>
        <end position="157"/>
    </location>
</feature>
<evidence type="ECO:0000313" key="3">
    <source>
        <dbReference type="Proteomes" id="UP000053690"/>
    </source>
</evidence>
<dbReference type="OrthoDB" id="981203at2"/>
<dbReference type="InterPro" id="IPR038158">
    <property type="entry name" value="H-NOX_domain_sf"/>
</dbReference>
<dbReference type="EMBL" id="LQBP01000004">
    <property type="protein sequence ID" value="KUJ79290.1"/>
    <property type="molecule type" value="Genomic_DNA"/>
</dbReference>
<keyword evidence="3" id="KW-1185">Reference proteome</keyword>
<protein>
    <submittedName>
        <fullName evidence="2">Heme NO-binding protein</fullName>
    </submittedName>
</protein>
<evidence type="ECO:0000259" key="1">
    <source>
        <dbReference type="Pfam" id="PF07700"/>
    </source>
</evidence>
<name>A0A0X3U0Y2_9RHOB</name>
<dbReference type="Pfam" id="PF07700">
    <property type="entry name" value="HNOB"/>
    <property type="match status" value="1"/>
</dbReference>
<dbReference type="Proteomes" id="UP000053690">
    <property type="component" value="Unassembled WGS sequence"/>
</dbReference>
<gene>
    <name evidence="2" type="ORF">AVO44_08640</name>
</gene>
<dbReference type="InterPro" id="IPR024096">
    <property type="entry name" value="NO_sig/Golgi_transp_ligand-bd"/>
</dbReference>
<organism evidence="2 3">
    <name type="scientific">Ruegeria profundi</name>
    <dbReference type="NCBI Taxonomy" id="1685378"/>
    <lineage>
        <taxon>Bacteria</taxon>
        <taxon>Pseudomonadati</taxon>
        <taxon>Pseudomonadota</taxon>
        <taxon>Alphaproteobacteria</taxon>
        <taxon>Rhodobacterales</taxon>
        <taxon>Roseobacteraceae</taxon>
        <taxon>Ruegeria</taxon>
    </lineage>
</organism>
<dbReference type="AlphaFoldDB" id="A0A0X3U0Y2"/>
<dbReference type="SUPFAM" id="SSF111126">
    <property type="entry name" value="Ligand-binding domain in the NO signalling and Golgi transport"/>
    <property type="match status" value="1"/>
</dbReference>
<evidence type="ECO:0000313" key="2">
    <source>
        <dbReference type="EMBL" id="KUJ79290.1"/>
    </source>
</evidence>
<sequence>MHGLINRAVQSFVCATYGYSCWLRVTEAAELGFVEFEAMLVYDDDMTQRVLDYLCADLRRPRSEILEDLGTYLVSHPNMEGLRRLLRFGGVTYVEFLHSLDDLSDRARLAVSDLHLPALELVEVSPAEYQLFCHPGLAGYSSVMVGILRAMADDYGALVMLSHADQEQEVDVISVVLIESAFAEGRQFELGGRKS</sequence>
<dbReference type="RefSeq" id="WP_068335488.1">
    <property type="nucleotide sequence ID" value="NZ_JAIUZS010000004.1"/>
</dbReference>
<reference evidence="3" key="1">
    <citation type="submission" date="2015-12" db="EMBL/GenBank/DDBJ databases">
        <authorList>
            <person name="Zhang G."/>
            <person name="Stingl U."/>
        </authorList>
    </citation>
    <scope>NUCLEOTIDE SEQUENCE [LARGE SCALE GENOMIC DNA]</scope>
    <source>
        <strain evidence="3">ZGT108</strain>
    </source>
</reference>
<accession>A0A0X3U0Y2</accession>
<dbReference type="GO" id="GO:0020037">
    <property type="term" value="F:heme binding"/>
    <property type="evidence" value="ECO:0007669"/>
    <property type="project" value="InterPro"/>
</dbReference>
<dbReference type="InterPro" id="IPR011644">
    <property type="entry name" value="Heme_NO-bd"/>
</dbReference>
<dbReference type="Gene3D" id="3.90.1520.10">
    <property type="entry name" value="H-NOX domain"/>
    <property type="match status" value="1"/>
</dbReference>